<dbReference type="VEuPathDB" id="MicrosporidiaDB:ECANGB1_54"/>
<evidence type="ECO:0000256" key="1">
    <source>
        <dbReference type="SAM" id="Phobius"/>
    </source>
</evidence>
<comment type="caution">
    <text evidence="2">The sequence shown here is derived from an EMBL/GenBank/DDBJ whole genome shotgun (WGS) entry which is preliminary data.</text>
</comment>
<name>A0A1Y1S8I5_9MICR</name>
<keyword evidence="1" id="KW-0812">Transmembrane</keyword>
<protein>
    <submittedName>
        <fullName evidence="2">Uncharacterized protein</fullName>
    </submittedName>
</protein>
<evidence type="ECO:0000313" key="2">
    <source>
        <dbReference type="EMBL" id="ORD94735.1"/>
    </source>
</evidence>
<gene>
    <name evidence="2" type="ORF">ECANGB1_54</name>
</gene>
<feature type="transmembrane region" description="Helical" evidence="1">
    <location>
        <begin position="182"/>
        <end position="199"/>
    </location>
</feature>
<dbReference type="EMBL" id="LWDP01000010">
    <property type="protein sequence ID" value="ORD94735.1"/>
    <property type="molecule type" value="Genomic_DNA"/>
</dbReference>
<organism evidence="2 3">
    <name type="scientific">Enterospora canceri</name>
    <dbReference type="NCBI Taxonomy" id="1081671"/>
    <lineage>
        <taxon>Eukaryota</taxon>
        <taxon>Fungi</taxon>
        <taxon>Fungi incertae sedis</taxon>
        <taxon>Microsporidia</taxon>
        <taxon>Enterocytozoonidae</taxon>
        <taxon>Enterospora</taxon>
    </lineage>
</organism>
<keyword evidence="1" id="KW-1133">Transmembrane helix</keyword>
<proteinExistence type="predicted"/>
<evidence type="ECO:0000313" key="3">
    <source>
        <dbReference type="Proteomes" id="UP000192639"/>
    </source>
</evidence>
<dbReference type="Proteomes" id="UP000192639">
    <property type="component" value="Unassembled WGS sequence"/>
</dbReference>
<sequence>MQNLEEFMNTVKYDSAISDAFKIEDESLLAVPDPSYLADKVFYSGSFDKEVHAAEFKTASYTADVTLQKDIVYQRILNEDCDADKLVIDLENQKFRSIELPRSLKSAKTEEAKDKIINEFLAENQGIKFDLTKVEFTGACNYFTIRFVHQNRPIYTPLIKKNGKKFEFYDTERELRQYFRRAMLYGLSVLGALGLLYAID</sequence>
<keyword evidence="3" id="KW-1185">Reference proteome</keyword>
<accession>A0A1Y1S8I5</accession>
<dbReference type="AlphaFoldDB" id="A0A1Y1S8I5"/>
<keyword evidence="1" id="KW-0472">Membrane</keyword>
<reference evidence="2 3" key="1">
    <citation type="journal article" date="2017" name="Environ. Microbiol.">
        <title>Decay of the glycolytic pathway and adaptation to intranuclear parasitism within Enterocytozoonidae microsporidia.</title>
        <authorList>
            <person name="Wiredu Boakye D."/>
            <person name="Jaroenlak P."/>
            <person name="Prachumwat A."/>
            <person name="Williams T.A."/>
            <person name="Bateman K.S."/>
            <person name="Itsathitphaisarn O."/>
            <person name="Sritunyalucksana K."/>
            <person name="Paszkiewicz K.H."/>
            <person name="Moore K.A."/>
            <person name="Stentiford G.D."/>
            <person name="Williams B.A."/>
        </authorList>
    </citation>
    <scope>NUCLEOTIDE SEQUENCE [LARGE SCALE GENOMIC DNA]</scope>
    <source>
        <strain evidence="2 3">GB1</strain>
    </source>
</reference>